<feature type="compositionally biased region" description="Polar residues" evidence="12">
    <location>
        <begin position="116"/>
        <end position="138"/>
    </location>
</feature>
<protein>
    <recommendedName>
        <fullName evidence="5">Peptidoglycan hydrolase FlgJ</fullName>
    </recommendedName>
    <alternativeName>
        <fullName evidence="11">Muramidase FlgJ</fullName>
    </alternativeName>
</protein>
<evidence type="ECO:0000256" key="2">
    <source>
        <dbReference type="ARBA" id="ARBA00004418"/>
    </source>
</evidence>
<gene>
    <name evidence="14" type="primary">flgJ</name>
    <name evidence="14" type="ORF">EKO24_013940</name>
</gene>
<evidence type="ECO:0000256" key="8">
    <source>
        <dbReference type="ARBA" id="ARBA00022801"/>
    </source>
</evidence>
<comment type="similarity">
    <text evidence="4">In the C-terminal section; belongs to the glycosyl hydrolase 73 family.</text>
</comment>
<dbReference type="Gene3D" id="1.10.530.10">
    <property type="match status" value="1"/>
</dbReference>
<evidence type="ECO:0000256" key="4">
    <source>
        <dbReference type="ARBA" id="ARBA00007974"/>
    </source>
</evidence>
<keyword evidence="6" id="KW-0574">Periplasm</keyword>
<evidence type="ECO:0000256" key="1">
    <source>
        <dbReference type="ARBA" id="ARBA00002954"/>
    </source>
</evidence>
<evidence type="ECO:0000256" key="9">
    <source>
        <dbReference type="ARBA" id="ARBA00023295"/>
    </source>
</evidence>
<dbReference type="SUPFAM" id="SSF53955">
    <property type="entry name" value="Lysozyme-like"/>
    <property type="match status" value="1"/>
</dbReference>
<dbReference type="Gene3D" id="2.10.70.40">
    <property type="entry name" value="peptidoglycan hydrolase"/>
    <property type="match status" value="1"/>
</dbReference>
<dbReference type="InterPro" id="IPR051056">
    <property type="entry name" value="Glycosyl_Hydrolase_73"/>
</dbReference>
<dbReference type="Pfam" id="PF01832">
    <property type="entry name" value="Glucosaminidase"/>
    <property type="match status" value="1"/>
</dbReference>
<evidence type="ECO:0000313" key="15">
    <source>
        <dbReference type="Proteomes" id="UP000733744"/>
    </source>
</evidence>
<dbReference type="InterPro" id="IPR023346">
    <property type="entry name" value="Lysozyme-like_dom_sf"/>
</dbReference>
<organism evidence="14 15">
    <name type="scientific">Candidatus Methylobacter oryzae</name>
    <dbReference type="NCBI Taxonomy" id="2497749"/>
    <lineage>
        <taxon>Bacteria</taxon>
        <taxon>Pseudomonadati</taxon>
        <taxon>Pseudomonadota</taxon>
        <taxon>Gammaproteobacteria</taxon>
        <taxon>Methylococcales</taxon>
        <taxon>Methylococcaceae</taxon>
        <taxon>Methylobacter</taxon>
    </lineage>
</organism>
<dbReference type="Pfam" id="PF10135">
    <property type="entry name" value="Rod-binding"/>
    <property type="match status" value="1"/>
</dbReference>
<keyword evidence="14" id="KW-0969">Cilium</keyword>
<keyword evidence="10" id="KW-0961">Cell wall biogenesis/degradation</keyword>
<feature type="compositionally biased region" description="Basic and acidic residues" evidence="12">
    <location>
        <begin position="98"/>
        <end position="112"/>
    </location>
</feature>
<comment type="caution">
    <text evidence="14">The sequence shown here is derived from an EMBL/GenBank/DDBJ whole genome shotgun (WGS) entry which is preliminary data.</text>
</comment>
<evidence type="ECO:0000256" key="5">
    <source>
        <dbReference type="ARBA" id="ARBA00013433"/>
    </source>
</evidence>
<evidence type="ECO:0000313" key="14">
    <source>
        <dbReference type="EMBL" id="TRW93031.1"/>
    </source>
</evidence>
<dbReference type="InterPro" id="IPR013377">
    <property type="entry name" value="FlgJ"/>
</dbReference>
<dbReference type="SMART" id="SM00047">
    <property type="entry name" value="LYZ2"/>
    <property type="match status" value="1"/>
</dbReference>
<feature type="region of interest" description="Disordered" evidence="12">
    <location>
        <begin position="98"/>
        <end position="138"/>
    </location>
</feature>
<dbReference type="RefSeq" id="WP_127027965.1">
    <property type="nucleotide sequence ID" value="NZ_RYFG02000104.1"/>
</dbReference>
<keyword evidence="15" id="KW-1185">Reference proteome</keyword>
<keyword evidence="8 14" id="KW-0378">Hydrolase</keyword>
<sequence length="349" mass="38828">MLNAQNTDVYTDFSGLAKLKNQARNDSPEALKEVAKQFESIFLNNVLKSMREAKLADGAMDSDQSKFYSEMYDQQLALHLSSSPGVGLADLIVKQLSPDKPKNDKQDIEDYLNRSGGISSSRAEQEVANRQVSGKTASSAISLEDGQVKVTPYLQDRTPLNEMTEIPFDGGHLGRGLKNEHVQSIQSAEEFVRRLHPYAEQAAKELGVEPKVILAQAALESGWGRSVIKNANGSNSFNLFNIKADKSWQGKQAQVTTLEFDQGIAKKVNAGFRSYDSFAESFRDYVDFIKNNPRYSDALKKVGNAEQYMHELQRAGYATDPKYADKVMNIYQGNTMAEFEPDVIVAMNQ</sequence>
<keyword evidence="14" id="KW-0966">Cell projection</keyword>
<evidence type="ECO:0000259" key="13">
    <source>
        <dbReference type="SMART" id="SM00047"/>
    </source>
</evidence>
<reference evidence="14 15" key="1">
    <citation type="journal article" date="2019" name="Antonie Van Leeuwenhoek">
        <title>Description of 'Ca. Methylobacter oryzae' KRF1, a novel species from the environmentally important Methylobacter clade 2.</title>
        <authorList>
            <person name="Khatri K."/>
            <person name="Mohite J.A."/>
            <person name="Pandit P.S."/>
            <person name="Bahulikar R."/>
            <person name="Rahalkar M.C."/>
        </authorList>
    </citation>
    <scope>NUCLEOTIDE SEQUENCE [LARGE SCALE GENOMIC DNA]</scope>
    <source>
        <strain evidence="14 15">KRF1</strain>
    </source>
</reference>
<accession>A0ABY3C8T1</accession>
<evidence type="ECO:0000256" key="12">
    <source>
        <dbReference type="SAM" id="MobiDB-lite"/>
    </source>
</evidence>
<dbReference type="PRINTS" id="PR01002">
    <property type="entry name" value="FLGFLGJ"/>
</dbReference>
<name>A0ABY3C8T1_9GAMM</name>
<dbReference type="PANTHER" id="PTHR33308:SF9">
    <property type="entry name" value="PEPTIDOGLYCAN HYDROLASE FLGJ"/>
    <property type="match status" value="1"/>
</dbReference>
<dbReference type="NCBIfam" id="TIGR02541">
    <property type="entry name" value="flagell_FlgJ"/>
    <property type="match status" value="1"/>
</dbReference>
<keyword evidence="9 14" id="KW-0326">Glycosidase</keyword>
<dbReference type="PANTHER" id="PTHR33308">
    <property type="entry name" value="PEPTIDOGLYCAN HYDROLASE FLGJ"/>
    <property type="match status" value="1"/>
</dbReference>
<evidence type="ECO:0000256" key="10">
    <source>
        <dbReference type="ARBA" id="ARBA00023316"/>
    </source>
</evidence>
<comment type="similarity">
    <text evidence="3">In the N-terminal section; belongs to the FlgJ family.</text>
</comment>
<keyword evidence="7" id="KW-1005">Bacterial flagellum biogenesis</keyword>
<evidence type="ECO:0000256" key="3">
    <source>
        <dbReference type="ARBA" id="ARBA00006880"/>
    </source>
</evidence>
<dbReference type="GO" id="GO:0016798">
    <property type="term" value="F:hydrolase activity, acting on glycosyl bonds"/>
    <property type="evidence" value="ECO:0007669"/>
    <property type="project" value="UniProtKB-KW"/>
</dbReference>
<evidence type="ECO:0000256" key="7">
    <source>
        <dbReference type="ARBA" id="ARBA00022795"/>
    </source>
</evidence>
<dbReference type="EMBL" id="RYFG02000104">
    <property type="protein sequence ID" value="TRW93031.1"/>
    <property type="molecule type" value="Genomic_DNA"/>
</dbReference>
<comment type="function">
    <text evidence="1">Flagellum-specific muramidase which hydrolyzes the peptidoglycan layer to assemble the rod structure in the periplasmic space.</text>
</comment>
<dbReference type="InterPro" id="IPR019301">
    <property type="entry name" value="Flagellar_prot_FlgJ_N"/>
</dbReference>
<evidence type="ECO:0000256" key="6">
    <source>
        <dbReference type="ARBA" id="ARBA00022764"/>
    </source>
</evidence>
<comment type="subcellular location">
    <subcellularLocation>
        <location evidence="2">Periplasm</location>
    </subcellularLocation>
</comment>
<feature type="domain" description="Mannosyl-glycoprotein endo-beta-N-acetylglucosamidase-like" evidence="13">
    <location>
        <begin position="181"/>
        <end position="340"/>
    </location>
</feature>
<proteinExistence type="inferred from homology"/>
<keyword evidence="14" id="KW-0282">Flagellum</keyword>
<evidence type="ECO:0000256" key="11">
    <source>
        <dbReference type="ARBA" id="ARBA00030835"/>
    </source>
</evidence>
<dbReference type="InterPro" id="IPR002901">
    <property type="entry name" value="MGlyc_endo_b_GlcNAc-like_dom"/>
</dbReference>
<dbReference type="Proteomes" id="UP000733744">
    <property type="component" value="Unassembled WGS sequence"/>
</dbReference>